<dbReference type="PANTHER" id="PTHR36115:SF9">
    <property type="entry name" value="LMO1584 PROTEIN"/>
    <property type="match status" value="1"/>
</dbReference>
<keyword evidence="3 6" id="KW-0812">Transmembrane</keyword>
<dbReference type="PATRIC" id="fig|1432562.3.peg.561"/>
<dbReference type="InterPro" id="IPR010432">
    <property type="entry name" value="RDD"/>
</dbReference>
<keyword evidence="2" id="KW-1003">Cell membrane</keyword>
<evidence type="ECO:0000256" key="4">
    <source>
        <dbReference type="ARBA" id="ARBA00022989"/>
    </source>
</evidence>
<dbReference type="Pfam" id="PF06271">
    <property type="entry name" value="RDD"/>
    <property type="match status" value="1"/>
</dbReference>
<dbReference type="PANTHER" id="PTHR36115">
    <property type="entry name" value="PROLINE-RICH ANTIGEN HOMOLOG-RELATED"/>
    <property type="match status" value="1"/>
</dbReference>
<dbReference type="AlphaFoldDB" id="A0A0M2SPY6"/>
<evidence type="ECO:0000256" key="6">
    <source>
        <dbReference type="SAM" id="Phobius"/>
    </source>
</evidence>
<reference evidence="8 9" key="1">
    <citation type="submission" date="2015-04" db="EMBL/GenBank/DDBJ databases">
        <title>Taxonomic description and genome sequence of Salinicoccus sediminis sp. nov., a novel hyper halotolerant bacterium isolated from marine sediment.</title>
        <authorList>
            <person name="Mathan Kumar R."/>
            <person name="Kaur G."/>
            <person name="Kumar N."/>
            <person name="Kumar A."/>
            <person name="Singh N.K."/>
            <person name="Kaur N."/>
            <person name="Mayilraj S."/>
        </authorList>
    </citation>
    <scope>NUCLEOTIDE SEQUENCE [LARGE SCALE GENOMIC DNA]</scope>
    <source>
        <strain evidence="8 9">SV-16</strain>
    </source>
</reference>
<evidence type="ECO:0000313" key="9">
    <source>
        <dbReference type="Proteomes" id="UP000034287"/>
    </source>
</evidence>
<evidence type="ECO:0000256" key="3">
    <source>
        <dbReference type="ARBA" id="ARBA00022692"/>
    </source>
</evidence>
<dbReference type="OrthoDB" id="9793824at2"/>
<name>A0A0M2SPY6_9STAP</name>
<dbReference type="STRING" id="1432562.WN59_02735"/>
<evidence type="ECO:0000259" key="7">
    <source>
        <dbReference type="Pfam" id="PF06271"/>
    </source>
</evidence>
<sequence length="192" mass="22211">MEHTTRYQPGAGSETLMDKLDHMVTAHFFTRLVSYIIDVVLIWSASQILIYPVLGMFGIKDLHLWLPIFSVENIASGLLYFLYFVLMTYFFRQTLGKMITGISVIDKDGGGLGFMQVLYRELVGRYINNTLAYIPYLMIIFTKNKIGLHDFFADTYVVKNDYQGYKNMIKARMYRETGNGDNNYQEDDLQNG</sequence>
<comment type="subcellular location">
    <subcellularLocation>
        <location evidence="1">Cell membrane</location>
        <topology evidence="1">Multi-pass membrane protein</topology>
    </subcellularLocation>
</comment>
<feature type="domain" description="RDD" evidence="7">
    <location>
        <begin position="25"/>
        <end position="153"/>
    </location>
</feature>
<feature type="transmembrane region" description="Helical" evidence="6">
    <location>
        <begin position="32"/>
        <end position="54"/>
    </location>
</feature>
<evidence type="ECO:0000256" key="5">
    <source>
        <dbReference type="ARBA" id="ARBA00023136"/>
    </source>
</evidence>
<gene>
    <name evidence="8" type="ORF">WN59_02735</name>
</gene>
<dbReference type="Proteomes" id="UP000034287">
    <property type="component" value="Unassembled WGS sequence"/>
</dbReference>
<evidence type="ECO:0000313" key="8">
    <source>
        <dbReference type="EMBL" id="KKK35751.1"/>
    </source>
</evidence>
<dbReference type="EMBL" id="LAYZ01000001">
    <property type="protein sequence ID" value="KKK35751.1"/>
    <property type="molecule type" value="Genomic_DNA"/>
</dbReference>
<protein>
    <recommendedName>
        <fullName evidence="7">RDD domain-containing protein</fullName>
    </recommendedName>
</protein>
<comment type="caution">
    <text evidence="8">The sequence shown here is derived from an EMBL/GenBank/DDBJ whole genome shotgun (WGS) entry which is preliminary data.</text>
</comment>
<dbReference type="GO" id="GO:0005886">
    <property type="term" value="C:plasma membrane"/>
    <property type="evidence" value="ECO:0007669"/>
    <property type="project" value="UniProtKB-SubCell"/>
</dbReference>
<keyword evidence="9" id="KW-1185">Reference proteome</keyword>
<evidence type="ECO:0000256" key="2">
    <source>
        <dbReference type="ARBA" id="ARBA00022475"/>
    </source>
</evidence>
<dbReference type="InterPro" id="IPR051791">
    <property type="entry name" value="Pra-immunoreactive"/>
</dbReference>
<dbReference type="RefSeq" id="WP_046512154.1">
    <property type="nucleotide sequence ID" value="NZ_LAYZ01000001.1"/>
</dbReference>
<keyword evidence="5 6" id="KW-0472">Membrane</keyword>
<organism evidence="8 9">
    <name type="scientific">Salinicoccus sediminis</name>
    <dbReference type="NCBI Taxonomy" id="1432562"/>
    <lineage>
        <taxon>Bacteria</taxon>
        <taxon>Bacillati</taxon>
        <taxon>Bacillota</taxon>
        <taxon>Bacilli</taxon>
        <taxon>Bacillales</taxon>
        <taxon>Staphylococcaceae</taxon>
        <taxon>Salinicoccus</taxon>
    </lineage>
</organism>
<evidence type="ECO:0000256" key="1">
    <source>
        <dbReference type="ARBA" id="ARBA00004651"/>
    </source>
</evidence>
<keyword evidence="4 6" id="KW-1133">Transmembrane helix</keyword>
<proteinExistence type="predicted"/>
<accession>A0A0M2SPY6</accession>
<feature type="transmembrane region" description="Helical" evidence="6">
    <location>
        <begin position="74"/>
        <end position="91"/>
    </location>
</feature>